<reference evidence="3 4" key="1">
    <citation type="submission" date="2021-01" db="EMBL/GenBank/DDBJ databases">
        <title>Whole genome shotgun sequence of Catellatospora coxensis NBRC 107359.</title>
        <authorList>
            <person name="Komaki H."/>
            <person name="Tamura T."/>
        </authorList>
    </citation>
    <scope>NUCLEOTIDE SEQUENCE [LARGE SCALE GENOMIC DNA]</scope>
    <source>
        <strain evidence="3 4">NBRC 107359</strain>
    </source>
</reference>
<evidence type="ECO:0000256" key="1">
    <source>
        <dbReference type="ARBA" id="ARBA00022801"/>
    </source>
</evidence>
<protein>
    <submittedName>
        <fullName evidence="3">Hydrolase</fullName>
    </submittedName>
</protein>
<dbReference type="InterPro" id="IPR036526">
    <property type="entry name" value="C-N_Hydrolase_sf"/>
</dbReference>
<organism evidence="3 4">
    <name type="scientific">Catellatospora coxensis</name>
    <dbReference type="NCBI Taxonomy" id="310354"/>
    <lineage>
        <taxon>Bacteria</taxon>
        <taxon>Bacillati</taxon>
        <taxon>Actinomycetota</taxon>
        <taxon>Actinomycetes</taxon>
        <taxon>Micromonosporales</taxon>
        <taxon>Micromonosporaceae</taxon>
        <taxon>Catellatospora</taxon>
    </lineage>
</organism>
<dbReference type="InterPro" id="IPR050345">
    <property type="entry name" value="Aliph_Amidase/BUP"/>
</dbReference>
<dbReference type="SUPFAM" id="SSF56317">
    <property type="entry name" value="Carbon-nitrogen hydrolase"/>
    <property type="match status" value="1"/>
</dbReference>
<dbReference type="CDD" id="cd07197">
    <property type="entry name" value="nitrilase"/>
    <property type="match status" value="1"/>
</dbReference>
<keyword evidence="4" id="KW-1185">Reference proteome</keyword>
<evidence type="ECO:0000313" key="3">
    <source>
        <dbReference type="EMBL" id="GIG10901.1"/>
    </source>
</evidence>
<dbReference type="AlphaFoldDB" id="A0A8J3PDB7"/>
<dbReference type="Pfam" id="PF00795">
    <property type="entry name" value="CN_hydrolase"/>
    <property type="match status" value="1"/>
</dbReference>
<evidence type="ECO:0000259" key="2">
    <source>
        <dbReference type="PROSITE" id="PS50263"/>
    </source>
</evidence>
<dbReference type="PROSITE" id="PS50263">
    <property type="entry name" value="CN_HYDROLASE"/>
    <property type="match status" value="1"/>
</dbReference>
<dbReference type="InterPro" id="IPR003010">
    <property type="entry name" value="C-N_Hydrolase"/>
</dbReference>
<dbReference type="GO" id="GO:0050126">
    <property type="term" value="F:N-carbamoylputrescine amidase activity"/>
    <property type="evidence" value="ECO:0007669"/>
    <property type="project" value="TreeGrafter"/>
</dbReference>
<feature type="domain" description="CN hydrolase" evidence="2">
    <location>
        <begin position="8"/>
        <end position="236"/>
    </location>
</feature>
<dbReference type="PANTHER" id="PTHR43674:SF2">
    <property type="entry name" value="BETA-UREIDOPROPIONASE"/>
    <property type="match status" value="1"/>
</dbReference>
<dbReference type="Proteomes" id="UP000630887">
    <property type="component" value="Unassembled WGS sequence"/>
</dbReference>
<dbReference type="GO" id="GO:0033388">
    <property type="term" value="P:putrescine biosynthetic process from arginine"/>
    <property type="evidence" value="ECO:0007669"/>
    <property type="project" value="TreeGrafter"/>
</dbReference>
<evidence type="ECO:0000313" key="4">
    <source>
        <dbReference type="Proteomes" id="UP000630887"/>
    </source>
</evidence>
<proteinExistence type="predicted"/>
<sequence length="236" mass="24188">MAMERGPLVIAVAQPPTVAYDVAANAVEHAAAVRAAQARVVVFPELSLTGYQLDAPAITPGDPRLAPLSQACAETGTLALAGAPVWDTAGHAYIATLAVDGDGARVAYRKVHIHDSEERFSPGDGPAVVEVDGWRLGLAICRDTRFAEHDAATAELGMHVYVASVLDHARDAHVPAERARRVAADRGVWVATASFAGSTGGGFDQAAGGSAIWSPDATALAEAGPEPGAIARATLG</sequence>
<accession>A0A8J3PDB7</accession>
<gene>
    <name evidence="3" type="ORF">Cco03nite_76010</name>
</gene>
<comment type="caution">
    <text evidence="3">The sequence shown here is derived from an EMBL/GenBank/DDBJ whole genome shotgun (WGS) entry which is preliminary data.</text>
</comment>
<dbReference type="Gene3D" id="3.60.110.10">
    <property type="entry name" value="Carbon-nitrogen hydrolase"/>
    <property type="match status" value="1"/>
</dbReference>
<name>A0A8J3PDB7_9ACTN</name>
<dbReference type="PANTHER" id="PTHR43674">
    <property type="entry name" value="NITRILASE C965.09-RELATED"/>
    <property type="match status" value="1"/>
</dbReference>
<dbReference type="EMBL" id="BONI01000105">
    <property type="protein sequence ID" value="GIG10901.1"/>
    <property type="molecule type" value="Genomic_DNA"/>
</dbReference>
<keyword evidence="1 3" id="KW-0378">Hydrolase</keyword>